<feature type="domain" description="RNA polymerase Rpb5 N-terminal" evidence="7">
    <location>
        <begin position="4"/>
        <end position="68"/>
    </location>
</feature>
<keyword evidence="5" id="KW-0812">Transmembrane</keyword>
<dbReference type="GO" id="GO:0042797">
    <property type="term" value="P:tRNA transcription by RNA polymerase III"/>
    <property type="evidence" value="ECO:0007669"/>
    <property type="project" value="TreeGrafter"/>
</dbReference>
<feature type="domain" description="RNA polymerase subunit H/Rpb5 C-terminal" evidence="6">
    <location>
        <begin position="159"/>
        <end position="191"/>
    </location>
</feature>
<evidence type="ECO:0000256" key="5">
    <source>
        <dbReference type="SAM" id="Phobius"/>
    </source>
</evidence>
<keyword evidence="5" id="KW-0472">Membrane</keyword>
<dbReference type="InterPro" id="IPR014381">
    <property type="entry name" value="Arch_Rpo5/euc_Rpb5"/>
</dbReference>
<feature type="transmembrane region" description="Helical" evidence="5">
    <location>
        <begin position="73"/>
        <end position="97"/>
    </location>
</feature>
<dbReference type="PANTHER" id="PTHR10535">
    <property type="entry name" value="DNA-DIRECTED RNA POLYMERASES I, II, AND III SUBUNIT RPABC1"/>
    <property type="match status" value="1"/>
</dbReference>
<dbReference type="InterPro" id="IPR036710">
    <property type="entry name" value="RNA_pol_Rpb5_N_sf"/>
</dbReference>
<dbReference type="GO" id="GO:0005666">
    <property type="term" value="C:RNA polymerase III complex"/>
    <property type="evidence" value="ECO:0007669"/>
    <property type="project" value="TreeGrafter"/>
</dbReference>
<dbReference type="Gene3D" id="3.40.1340.10">
    <property type="entry name" value="RNA polymerase, Rpb5, N-terminal domain"/>
    <property type="match status" value="1"/>
</dbReference>
<dbReference type="InterPro" id="IPR035913">
    <property type="entry name" value="RPB5-like_sf"/>
</dbReference>
<evidence type="ECO:0000313" key="8">
    <source>
        <dbReference type="EMBL" id="KAF6155266.1"/>
    </source>
</evidence>
<dbReference type="Gene3D" id="3.90.940.20">
    <property type="entry name" value="RPB5-like RNA polymerase subunit"/>
    <property type="match status" value="1"/>
</dbReference>
<comment type="subcellular location">
    <subcellularLocation>
        <location evidence="1">Nucleus</location>
    </subcellularLocation>
</comment>
<name>A0A7J7MK60_9MAGN</name>
<gene>
    <name evidence="8" type="ORF">GIB67_019792</name>
</gene>
<dbReference type="Pfam" id="PF01191">
    <property type="entry name" value="RNA_pol_Rpb5_C"/>
    <property type="match status" value="1"/>
</dbReference>
<evidence type="ECO:0000256" key="2">
    <source>
        <dbReference type="ARBA" id="ARBA00023163"/>
    </source>
</evidence>
<evidence type="ECO:0000259" key="7">
    <source>
        <dbReference type="Pfam" id="PF03871"/>
    </source>
</evidence>
<keyword evidence="5" id="KW-1133">Transmembrane helix</keyword>
<protein>
    <submittedName>
        <fullName evidence="8">Uncharacterized protein</fullName>
    </submittedName>
</protein>
<keyword evidence="3" id="KW-0539">Nucleus</keyword>
<dbReference type="GO" id="GO:0006362">
    <property type="term" value="P:transcription elongation by RNA polymerase I"/>
    <property type="evidence" value="ECO:0007669"/>
    <property type="project" value="TreeGrafter"/>
</dbReference>
<dbReference type="PIRSF" id="PIRSF000747">
    <property type="entry name" value="RPB5"/>
    <property type="match status" value="1"/>
</dbReference>
<dbReference type="GO" id="GO:0005665">
    <property type="term" value="C:RNA polymerase II, core complex"/>
    <property type="evidence" value="ECO:0007669"/>
    <property type="project" value="TreeGrafter"/>
</dbReference>
<dbReference type="Proteomes" id="UP000541444">
    <property type="component" value="Unassembled WGS sequence"/>
</dbReference>
<evidence type="ECO:0000256" key="3">
    <source>
        <dbReference type="ARBA" id="ARBA00023242"/>
    </source>
</evidence>
<dbReference type="GO" id="GO:0003677">
    <property type="term" value="F:DNA binding"/>
    <property type="evidence" value="ECO:0007669"/>
    <property type="project" value="InterPro"/>
</dbReference>
<dbReference type="GO" id="GO:0005736">
    <property type="term" value="C:RNA polymerase I complex"/>
    <property type="evidence" value="ECO:0007669"/>
    <property type="project" value="TreeGrafter"/>
</dbReference>
<evidence type="ECO:0000313" key="9">
    <source>
        <dbReference type="Proteomes" id="UP000541444"/>
    </source>
</evidence>
<dbReference type="GO" id="GO:0003899">
    <property type="term" value="F:DNA-directed RNA polymerase activity"/>
    <property type="evidence" value="ECO:0007669"/>
    <property type="project" value="InterPro"/>
</dbReference>
<dbReference type="SUPFAM" id="SSF55287">
    <property type="entry name" value="RPB5-like RNA polymerase subunit"/>
    <property type="match status" value="1"/>
</dbReference>
<keyword evidence="9" id="KW-1185">Reference proteome</keyword>
<dbReference type="Pfam" id="PF03871">
    <property type="entry name" value="RNA_pol_Rpb5_N"/>
    <property type="match status" value="1"/>
</dbReference>
<organism evidence="8 9">
    <name type="scientific">Kingdonia uniflora</name>
    <dbReference type="NCBI Taxonomy" id="39325"/>
    <lineage>
        <taxon>Eukaryota</taxon>
        <taxon>Viridiplantae</taxon>
        <taxon>Streptophyta</taxon>
        <taxon>Embryophyta</taxon>
        <taxon>Tracheophyta</taxon>
        <taxon>Spermatophyta</taxon>
        <taxon>Magnoliopsida</taxon>
        <taxon>Ranunculales</taxon>
        <taxon>Circaeasteraceae</taxon>
        <taxon>Kingdonia</taxon>
    </lineage>
</organism>
<dbReference type="SUPFAM" id="SSF53036">
    <property type="entry name" value="Eukaryotic RPB5 N-terminal domain"/>
    <property type="match status" value="1"/>
</dbReference>
<dbReference type="InterPro" id="IPR005571">
    <property type="entry name" value="RNA_pol_Rpb5_N"/>
</dbReference>
<comment type="similarity">
    <text evidence="4">Belongs to the archaeal Rpo5/eukaryotic RPB5 RNA polymerase subunit family.</text>
</comment>
<evidence type="ECO:0000256" key="1">
    <source>
        <dbReference type="ARBA" id="ARBA00004123"/>
    </source>
</evidence>
<evidence type="ECO:0000259" key="6">
    <source>
        <dbReference type="Pfam" id="PF01191"/>
    </source>
</evidence>
<dbReference type="OrthoDB" id="248779at2759"/>
<evidence type="ECO:0000256" key="4">
    <source>
        <dbReference type="ARBA" id="ARBA00025765"/>
    </source>
</evidence>
<reference evidence="8 9" key="1">
    <citation type="journal article" date="2020" name="IScience">
        <title>Genome Sequencing of the Endangered Kingdonia uniflora (Circaeasteraceae, Ranunculales) Reveals Potential Mechanisms of Evolutionary Specialization.</title>
        <authorList>
            <person name="Sun Y."/>
            <person name="Deng T."/>
            <person name="Zhang A."/>
            <person name="Moore M.J."/>
            <person name="Landis J.B."/>
            <person name="Lin N."/>
            <person name="Zhang H."/>
            <person name="Zhang X."/>
            <person name="Huang J."/>
            <person name="Zhang X."/>
            <person name="Sun H."/>
            <person name="Wang H."/>
        </authorList>
    </citation>
    <scope>NUCLEOTIDE SEQUENCE [LARGE SCALE GENOMIC DNA]</scope>
    <source>
        <strain evidence="8">TB1705</strain>
        <tissue evidence="8">Leaf</tissue>
    </source>
</reference>
<dbReference type="EMBL" id="JACGCM010001428">
    <property type="protein sequence ID" value="KAF6155266.1"/>
    <property type="molecule type" value="Genomic_DNA"/>
</dbReference>
<accession>A0A7J7MK60</accession>
<keyword evidence="2" id="KW-0804">Transcription</keyword>
<dbReference type="PANTHER" id="PTHR10535:SF0">
    <property type="entry name" value="DNA-DIRECTED RNA POLYMERASES I, II, AND III SUBUNIT RPABC1"/>
    <property type="match status" value="1"/>
</dbReference>
<dbReference type="InterPro" id="IPR000783">
    <property type="entry name" value="RNA_pol_subH/Rpb5_C"/>
</dbReference>
<sequence length="199" mass="23752">MMTDEEITKLYRIRKTVMQMLRDRGYIVADFEINLTRAEFLAKFGDNFKREDLVINKTKRKEPFDQVLLLENFIYFCGNLDCLMTFLSNFGLLLLMWSRFMCSFRRKRRSTYTNRMKTENVFKAILVVQQNLTPFARNCVNEISSKFQLNVFQEGELLINIKEHVLVPEHQVLNKENKELLLSRYTLKETQVSFSCPFK</sequence>
<comment type="caution">
    <text evidence="8">The sequence shown here is derived from an EMBL/GenBank/DDBJ whole genome shotgun (WGS) entry which is preliminary data.</text>
</comment>
<dbReference type="AlphaFoldDB" id="A0A7J7MK60"/>
<proteinExistence type="inferred from homology"/>
<dbReference type="GO" id="GO:0006366">
    <property type="term" value="P:transcription by RNA polymerase II"/>
    <property type="evidence" value="ECO:0007669"/>
    <property type="project" value="TreeGrafter"/>
</dbReference>